<feature type="domain" description="Signal transduction histidine kinase subgroup 3 dimerisation and phosphoacceptor" evidence="11">
    <location>
        <begin position="215"/>
        <end position="278"/>
    </location>
</feature>
<dbReference type="Pfam" id="PF07730">
    <property type="entry name" value="HisKA_3"/>
    <property type="match status" value="1"/>
</dbReference>
<accession>A0A9X8MNG6</accession>
<keyword evidence="4" id="KW-0808">Transferase</keyword>
<dbReference type="GO" id="GO:0005524">
    <property type="term" value="F:ATP binding"/>
    <property type="evidence" value="ECO:0007669"/>
    <property type="project" value="UniProtKB-KW"/>
</dbReference>
<evidence type="ECO:0000256" key="4">
    <source>
        <dbReference type="ARBA" id="ARBA00022679"/>
    </source>
</evidence>
<evidence type="ECO:0000313" key="13">
    <source>
        <dbReference type="Proteomes" id="UP000184388"/>
    </source>
</evidence>
<dbReference type="GO" id="GO:0016020">
    <property type="term" value="C:membrane"/>
    <property type="evidence" value="ECO:0007669"/>
    <property type="project" value="InterPro"/>
</dbReference>
<keyword evidence="9" id="KW-0472">Membrane</keyword>
<dbReference type="InterPro" id="IPR003594">
    <property type="entry name" value="HATPase_dom"/>
</dbReference>
<feature type="domain" description="Histidine kinase/HSP90-like ATPase" evidence="10">
    <location>
        <begin position="335"/>
        <end position="420"/>
    </location>
</feature>
<dbReference type="Gene3D" id="3.30.565.10">
    <property type="entry name" value="Histidine kinase-like ATPase, C-terminal domain"/>
    <property type="match status" value="1"/>
</dbReference>
<keyword evidence="3" id="KW-0597">Phosphoprotein</keyword>
<dbReference type="Gene3D" id="1.20.5.1930">
    <property type="match status" value="1"/>
</dbReference>
<keyword evidence="8" id="KW-0902">Two-component regulatory system</keyword>
<comment type="caution">
    <text evidence="12">The sequence shown here is derived from an EMBL/GenBank/DDBJ whole genome shotgun (WGS) entry which is preliminary data.</text>
</comment>
<evidence type="ECO:0000256" key="1">
    <source>
        <dbReference type="ARBA" id="ARBA00000085"/>
    </source>
</evidence>
<evidence type="ECO:0000313" key="12">
    <source>
        <dbReference type="EMBL" id="SHL19176.1"/>
    </source>
</evidence>
<keyword evidence="6 12" id="KW-0418">Kinase</keyword>
<evidence type="ECO:0000256" key="3">
    <source>
        <dbReference type="ARBA" id="ARBA00022553"/>
    </source>
</evidence>
<dbReference type="InterPro" id="IPR050482">
    <property type="entry name" value="Sensor_HK_TwoCompSys"/>
</dbReference>
<dbReference type="InterPro" id="IPR036890">
    <property type="entry name" value="HATPase_C_sf"/>
</dbReference>
<name>A0A9X8MNG6_9ACTN</name>
<dbReference type="Proteomes" id="UP000184388">
    <property type="component" value="Unassembled WGS sequence"/>
</dbReference>
<dbReference type="EC" id="2.7.13.3" evidence="2"/>
<feature type="transmembrane region" description="Helical" evidence="9">
    <location>
        <begin position="94"/>
        <end position="119"/>
    </location>
</feature>
<dbReference type="GO" id="GO:0046983">
    <property type="term" value="F:protein dimerization activity"/>
    <property type="evidence" value="ECO:0007669"/>
    <property type="project" value="InterPro"/>
</dbReference>
<dbReference type="PANTHER" id="PTHR24421:SF10">
    <property type="entry name" value="NITRATE_NITRITE SENSOR PROTEIN NARQ"/>
    <property type="match status" value="1"/>
</dbReference>
<keyword evidence="9" id="KW-1133">Transmembrane helix</keyword>
<evidence type="ECO:0000259" key="11">
    <source>
        <dbReference type="Pfam" id="PF07730"/>
    </source>
</evidence>
<proteinExistence type="predicted"/>
<organism evidence="12 13">
    <name type="scientific">Streptomyces yunnanensis</name>
    <dbReference type="NCBI Taxonomy" id="156453"/>
    <lineage>
        <taxon>Bacteria</taxon>
        <taxon>Bacillati</taxon>
        <taxon>Actinomycetota</taxon>
        <taxon>Actinomycetes</taxon>
        <taxon>Kitasatosporales</taxon>
        <taxon>Streptomycetaceae</taxon>
        <taxon>Streptomyces</taxon>
    </lineage>
</organism>
<dbReference type="GO" id="GO:0000155">
    <property type="term" value="F:phosphorelay sensor kinase activity"/>
    <property type="evidence" value="ECO:0007669"/>
    <property type="project" value="InterPro"/>
</dbReference>
<dbReference type="CDD" id="cd16917">
    <property type="entry name" value="HATPase_UhpB-NarQ-NarX-like"/>
    <property type="match status" value="1"/>
</dbReference>
<feature type="transmembrane region" description="Helical" evidence="9">
    <location>
        <begin position="162"/>
        <end position="183"/>
    </location>
</feature>
<dbReference type="AlphaFoldDB" id="A0A9X8MNG6"/>
<feature type="transmembrane region" description="Helical" evidence="9">
    <location>
        <begin position="66"/>
        <end position="87"/>
    </location>
</feature>
<protein>
    <recommendedName>
        <fullName evidence="2">histidine kinase</fullName>
        <ecNumber evidence="2">2.7.13.3</ecNumber>
    </recommendedName>
</protein>
<evidence type="ECO:0000256" key="7">
    <source>
        <dbReference type="ARBA" id="ARBA00022840"/>
    </source>
</evidence>
<dbReference type="EMBL" id="FRBK01000003">
    <property type="protein sequence ID" value="SHL19176.1"/>
    <property type="molecule type" value="Genomic_DNA"/>
</dbReference>
<gene>
    <name evidence="12" type="ORF">SAMN05216268_103139</name>
</gene>
<evidence type="ECO:0000256" key="5">
    <source>
        <dbReference type="ARBA" id="ARBA00022741"/>
    </source>
</evidence>
<dbReference type="PANTHER" id="PTHR24421">
    <property type="entry name" value="NITRATE/NITRITE SENSOR PROTEIN NARX-RELATED"/>
    <property type="match status" value="1"/>
</dbReference>
<evidence type="ECO:0000256" key="6">
    <source>
        <dbReference type="ARBA" id="ARBA00022777"/>
    </source>
</evidence>
<comment type="catalytic activity">
    <reaction evidence="1">
        <text>ATP + protein L-histidine = ADP + protein N-phospho-L-histidine.</text>
        <dbReference type="EC" id="2.7.13.3"/>
    </reaction>
</comment>
<reference evidence="13" key="1">
    <citation type="submission" date="2016-11" db="EMBL/GenBank/DDBJ databases">
        <authorList>
            <person name="Jaros S."/>
            <person name="Januszkiewicz K."/>
            <person name="Wedrychowicz H."/>
        </authorList>
    </citation>
    <scope>NUCLEOTIDE SEQUENCE [LARGE SCALE GENOMIC DNA]</scope>
    <source>
        <strain evidence="13">CGMCC 4.3555</strain>
    </source>
</reference>
<feature type="transmembrane region" description="Helical" evidence="9">
    <location>
        <begin position="42"/>
        <end position="60"/>
    </location>
</feature>
<keyword evidence="7" id="KW-0067">ATP-binding</keyword>
<evidence type="ECO:0000256" key="2">
    <source>
        <dbReference type="ARBA" id="ARBA00012438"/>
    </source>
</evidence>
<dbReference type="Pfam" id="PF02518">
    <property type="entry name" value="HATPase_c"/>
    <property type="match status" value="1"/>
</dbReference>
<dbReference type="SUPFAM" id="SSF55874">
    <property type="entry name" value="ATPase domain of HSP90 chaperone/DNA topoisomerase II/histidine kinase"/>
    <property type="match status" value="1"/>
</dbReference>
<keyword evidence="9" id="KW-0812">Transmembrane</keyword>
<keyword evidence="5" id="KW-0547">Nucleotide-binding</keyword>
<sequence>MTADRGGAVFDGGVIARALAAPGRAHRHDVLVVPGRPHRHDVLIAGGGLAAGVLLRALHLHGGPPLLGLPASLNLLALTVMAGAVLLRRTAPMVALALAVPALVLDFCTGTLITTLLMFTDVVYAAVLYGPPAAARRIPLGSELVSVLATAVTAATWHNPQVLMIGIGIALVTVAPAWTGLIIRNHRDAAQAARLRAEQTALLAEMDRDQAVAGERARMARELHDLVANHLSAIAIHATAAQTLDDPTATRAALGVIRENSVQGLAEMRRLIGLLRDHKATGEEEPAATPTLDGLEALVAQARTNGAASGLTFVLDDARPPTGPGARKPPAPVELAAYRIVQESLTNALKHAVPGHVRVRIADESDGALTVTVRSPYGDRPGPRAPGSGAGLVGMRERIALLGGEFDAGPEPGPDRSVWLVRAALPASGKEEQR</sequence>
<evidence type="ECO:0000259" key="10">
    <source>
        <dbReference type="Pfam" id="PF02518"/>
    </source>
</evidence>
<evidence type="ECO:0000256" key="9">
    <source>
        <dbReference type="SAM" id="Phobius"/>
    </source>
</evidence>
<dbReference type="InterPro" id="IPR011712">
    <property type="entry name" value="Sig_transdc_His_kin_sub3_dim/P"/>
</dbReference>
<evidence type="ECO:0000256" key="8">
    <source>
        <dbReference type="ARBA" id="ARBA00023012"/>
    </source>
</evidence>